<dbReference type="AlphaFoldDB" id="A0A9P6GUH4"/>
<protein>
    <submittedName>
        <fullName evidence="1">Uncharacterized protein</fullName>
    </submittedName>
</protein>
<proteinExistence type="predicted"/>
<keyword evidence="2" id="KW-1185">Reference proteome</keyword>
<reference evidence="1" key="1">
    <citation type="journal article" date="2020" name="Mol. Plant Microbe Interact.">
        <title>Genome Sequence of the Biocontrol Agent Coniothyrium minitans strain Conio (IMI 134523).</title>
        <authorList>
            <person name="Patel D."/>
            <person name="Shittu T.A."/>
            <person name="Baroncelli R."/>
            <person name="Muthumeenakshi S."/>
            <person name="Osborne T.H."/>
            <person name="Janganan T.K."/>
            <person name="Sreenivasaprasad S."/>
        </authorList>
    </citation>
    <scope>NUCLEOTIDE SEQUENCE</scope>
    <source>
        <strain evidence="1">Conio</strain>
    </source>
</reference>
<gene>
    <name evidence="1" type="ORF">PMIN01_00334</name>
</gene>
<accession>A0A9P6GUH4</accession>
<dbReference type="OrthoDB" id="10565942at2759"/>
<name>A0A9P6GUH4_9PLEO</name>
<sequence>MLSLSTKGLLNGRVRGGYLTSMVGFGAFRAFFLLGYDPEVMSGTITEPFFNLSSAWSPRTSQTQYKLSSWLSTRSAVSST</sequence>
<dbReference type="Proteomes" id="UP000756921">
    <property type="component" value="Unassembled WGS sequence"/>
</dbReference>
<comment type="caution">
    <text evidence="1">The sequence shown here is derived from an EMBL/GenBank/DDBJ whole genome shotgun (WGS) entry which is preliminary data.</text>
</comment>
<evidence type="ECO:0000313" key="1">
    <source>
        <dbReference type="EMBL" id="KAF9740795.1"/>
    </source>
</evidence>
<organism evidence="1 2">
    <name type="scientific">Paraphaeosphaeria minitans</name>
    <dbReference type="NCBI Taxonomy" id="565426"/>
    <lineage>
        <taxon>Eukaryota</taxon>
        <taxon>Fungi</taxon>
        <taxon>Dikarya</taxon>
        <taxon>Ascomycota</taxon>
        <taxon>Pezizomycotina</taxon>
        <taxon>Dothideomycetes</taxon>
        <taxon>Pleosporomycetidae</taxon>
        <taxon>Pleosporales</taxon>
        <taxon>Massarineae</taxon>
        <taxon>Didymosphaeriaceae</taxon>
        <taxon>Paraphaeosphaeria</taxon>
    </lineage>
</organism>
<evidence type="ECO:0000313" key="2">
    <source>
        <dbReference type="Proteomes" id="UP000756921"/>
    </source>
</evidence>
<dbReference type="EMBL" id="WJXW01000001">
    <property type="protein sequence ID" value="KAF9740795.1"/>
    <property type="molecule type" value="Genomic_DNA"/>
</dbReference>